<name>A0A8X7BN20_9ARAC</name>
<organism evidence="2 3">
    <name type="scientific">Trichonephila inaurata madagascariensis</name>
    <dbReference type="NCBI Taxonomy" id="2747483"/>
    <lineage>
        <taxon>Eukaryota</taxon>
        <taxon>Metazoa</taxon>
        <taxon>Ecdysozoa</taxon>
        <taxon>Arthropoda</taxon>
        <taxon>Chelicerata</taxon>
        <taxon>Arachnida</taxon>
        <taxon>Araneae</taxon>
        <taxon>Araneomorphae</taxon>
        <taxon>Entelegynae</taxon>
        <taxon>Araneoidea</taxon>
        <taxon>Nephilidae</taxon>
        <taxon>Trichonephila</taxon>
        <taxon>Trichonephila inaurata</taxon>
    </lineage>
</organism>
<protein>
    <submittedName>
        <fullName evidence="2">Uncharacterized protein</fullName>
    </submittedName>
</protein>
<evidence type="ECO:0000256" key="1">
    <source>
        <dbReference type="SAM" id="MobiDB-lite"/>
    </source>
</evidence>
<proteinExistence type="predicted"/>
<evidence type="ECO:0000313" key="2">
    <source>
        <dbReference type="EMBL" id="GFY38176.1"/>
    </source>
</evidence>
<dbReference type="AlphaFoldDB" id="A0A8X7BN20"/>
<dbReference type="EMBL" id="BMAV01000690">
    <property type="protein sequence ID" value="GFY38176.1"/>
    <property type="molecule type" value="Genomic_DNA"/>
</dbReference>
<dbReference type="Proteomes" id="UP000886998">
    <property type="component" value="Unassembled WGS sequence"/>
</dbReference>
<sequence>MNFSRISVTPSRKAGLTLGKPRFWLSRKKAPPNRGTSIAPKPTTIRRGRAVDSIEDPERPPRPLKMLLSPPPPPEDR</sequence>
<gene>
    <name evidence="2" type="ORF">TNIN_235751</name>
</gene>
<evidence type="ECO:0000313" key="3">
    <source>
        <dbReference type="Proteomes" id="UP000886998"/>
    </source>
</evidence>
<feature type="compositionally biased region" description="Basic and acidic residues" evidence="1">
    <location>
        <begin position="49"/>
        <end position="61"/>
    </location>
</feature>
<keyword evidence="3" id="KW-1185">Reference proteome</keyword>
<feature type="region of interest" description="Disordered" evidence="1">
    <location>
        <begin position="25"/>
        <end position="77"/>
    </location>
</feature>
<feature type="region of interest" description="Disordered" evidence="1">
    <location>
        <begin position="1"/>
        <end position="20"/>
    </location>
</feature>
<accession>A0A8X7BN20</accession>
<reference evidence="2" key="1">
    <citation type="submission" date="2020-08" db="EMBL/GenBank/DDBJ databases">
        <title>Multicomponent nature underlies the extraordinary mechanical properties of spider dragline silk.</title>
        <authorList>
            <person name="Kono N."/>
            <person name="Nakamura H."/>
            <person name="Mori M."/>
            <person name="Yoshida Y."/>
            <person name="Ohtoshi R."/>
            <person name="Malay A.D."/>
            <person name="Moran D.A.P."/>
            <person name="Tomita M."/>
            <person name="Numata K."/>
            <person name="Arakawa K."/>
        </authorList>
    </citation>
    <scope>NUCLEOTIDE SEQUENCE</scope>
</reference>
<comment type="caution">
    <text evidence="2">The sequence shown here is derived from an EMBL/GenBank/DDBJ whole genome shotgun (WGS) entry which is preliminary data.</text>
</comment>
<feature type="compositionally biased region" description="Polar residues" evidence="1">
    <location>
        <begin position="1"/>
        <end position="10"/>
    </location>
</feature>